<dbReference type="Pfam" id="PF00221">
    <property type="entry name" value="Lyase_aromatic"/>
    <property type="match status" value="1"/>
</dbReference>
<reference evidence="2" key="1">
    <citation type="journal article" date="2019" name="Int. J. Syst. Evol. Microbiol.">
        <title>The Global Catalogue of Microorganisms (GCM) 10K type strain sequencing project: providing services to taxonomists for standard genome sequencing and annotation.</title>
        <authorList>
            <consortium name="The Broad Institute Genomics Platform"/>
            <consortium name="The Broad Institute Genome Sequencing Center for Infectious Disease"/>
            <person name="Wu L."/>
            <person name="Ma J."/>
        </authorList>
    </citation>
    <scope>NUCLEOTIDE SEQUENCE [LARGE SCALE GENOMIC DNA]</scope>
    <source>
        <strain evidence="2">KCTC 23299</strain>
    </source>
</reference>
<accession>A0ABW6A066</accession>
<dbReference type="Proteomes" id="UP001597511">
    <property type="component" value="Unassembled WGS sequence"/>
</dbReference>
<evidence type="ECO:0000313" key="1">
    <source>
        <dbReference type="EMBL" id="MFD2918673.1"/>
    </source>
</evidence>
<evidence type="ECO:0000313" key="2">
    <source>
        <dbReference type="Proteomes" id="UP001597511"/>
    </source>
</evidence>
<dbReference type="InterPro" id="IPR001106">
    <property type="entry name" value="Aromatic_Lyase"/>
</dbReference>
<dbReference type="InterPro" id="IPR008948">
    <property type="entry name" value="L-Aspartase-like"/>
</dbReference>
<organism evidence="1 2">
    <name type="scientific">Terrimonas rubra</name>
    <dbReference type="NCBI Taxonomy" id="1035890"/>
    <lineage>
        <taxon>Bacteria</taxon>
        <taxon>Pseudomonadati</taxon>
        <taxon>Bacteroidota</taxon>
        <taxon>Chitinophagia</taxon>
        <taxon>Chitinophagales</taxon>
        <taxon>Chitinophagaceae</taxon>
        <taxon>Terrimonas</taxon>
    </lineage>
</organism>
<dbReference type="Gene3D" id="1.10.275.10">
    <property type="entry name" value="Fumarase/aspartase (N-terminal domain)"/>
    <property type="match status" value="1"/>
</dbReference>
<dbReference type="EMBL" id="JBHUOZ010000001">
    <property type="protein sequence ID" value="MFD2918673.1"/>
    <property type="molecule type" value="Genomic_DNA"/>
</dbReference>
<dbReference type="EC" id="4.3.1.3" evidence="1"/>
<dbReference type="RefSeq" id="WP_386095098.1">
    <property type="nucleotide sequence ID" value="NZ_JBHUOZ010000001.1"/>
</dbReference>
<keyword evidence="2" id="KW-1185">Reference proteome</keyword>
<gene>
    <name evidence="1" type="primary">hutH</name>
    <name evidence="1" type="ORF">ACFS6H_03055</name>
</gene>
<dbReference type="GO" id="GO:0004397">
    <property type="term" value="F:histidine ammonia-lyase activity"/>
    <property type="evidence" value="ECO:0007669"/>
    <property type="project" value="UniProtKB-EC"/>
</dbReference>
<keyword evidence="1" id="KW-0456">Lyase</keyword>
<dbReference type="CDD" id="cd00332">
    <property type="entry name" value="PAL-HAL"/>
    <property type="match status" value="1"/>
</dbReference>
<dbReference type="Gene3D" id="1.20.200.10">
    <property type="entry name" value="Fumarase/aspartase (Central domain)"/>
    <property type="match status" value="1"/>
</dbReference>
<comment type="caution">
    <text evidence="1">The sequence shown here is derived from an EMBL/GenBank/DDBJ whole genome shotgun (WGS) entry which is preliminary data.</text>
</comment>
<sequence length="512" mass="56692">MVQLGTERVTLNDFIAALQGSAIQLPKAATDKVAASHDFLKDFAGQKLIYGINTGFGPMAQYKINQKDILQLQYNLIRSHSSGSGNIMTPQLAKAVMIARLNSLLQGYSGVHPELTQLLADMINKDVIACIFEHGGVGASGDLVQLAHLGLGLIGEGELWYEGSLQPAAEVFKKAGLTPLSIHIREGLAIINGTSAMTGIGLLNIHRAKKLLDWSLILSALTNELMEAYNDHYSVELNQVKHHIGQNKIAAMFRQVLEGSKLIRSRSEHLYNPDNIKHDVFEDKVQEYYSLRCVTQVLGPVYDTLAHAEETVINELNSANDNPIVDVANNNIFHGGNFHGDYVSLEMDKVKIAITKLSMLSERQLNYLLNSKLNLKFPPFVNLGVFGLNFGMQGVQFTATSTVAENQTLSFPMYVHSIPNNNDNQDIVSMGTNAALITKKVIDNSFEVLAIQAMSLMQAVDYIKYQDRLAPATRTVYDAIRSFFPVFVEDTPKYKDIQAVKNYLEQNMPVNF</sequence>
<proteinExistence type="predicted"/>
<protein>
    <submittedName>
        <fullName evidence="1">Histidine ammonia-lyase</fullName>
        <ecNumber evidence="1">4.3.1.3</ecNumber>
    </submittedName>
</protein>
<dbReference type="PANTHER" id="PTHR10362">
    <property type="entry name" value="HISTIDINE AMMONIA-LYASE"/>
    <property type="match status" value="1"/>
</dbReference>
<dbReference type="InterPro" id="IPR024083">
    <property type="entry name" value="Fumarase/histidase_N"/>
</dbReference>
<dbReference type="SUPFAM" id="SSF48557">
    <property type="entry name" value="L-aspartase-like"/>
    <property type="match status" value="1"/>
</dbReference>
<name>A0ABW6A066_9BACT</name>